<feature type="non-terminal residue" evidence="2">
    <location>
        <position position="148"/>
    </location>
</feature>
<feature type="region of interest" description="Disordered" evidence="1">
    <location>
        <begin position="1"/>
        <end position="22"/>
    </location>
</feature>
<accession>A0A819QF13</accession>
<comment type="caution">
    <text evidence="2">The sequence shown here is derived from an EMBL/GenBank/DDBJ whole genome shotgun (WGS) entry which is preliminary data.</text>
</comment>
<dbReference type="EMBL" id="CAJOAX010008304">
    <property type="protein sequence ID" value="CAF4030272.1"/>
    <property type="molecule type" value="Genomic_DNA"/>
</dbReference>
<feature type="compositionally biased region" description="Polar residues" evidence="1">
    <location>
        <begin position="64"/>
        <end position="94"/>
    </location>
</feature>
<evidence type="ECO:0000313" key="3">
    <source>
        <dbReference type="Proteomes" id="UP000663823"/>
    </source>
</evidence>
<proteinExistence type="predicted"/>
<feature type="region of interest" description="Disordered" evidence="1">
    <location>
        <begin position="34"/>
        <end position="94"/>
    </location>
</feature>
<protein>
    <submittedName>
        <fullName evidence="2">Uncharacterized protein</fullName>
    </submittedName>
</protein>
<dbReference type="Proteomes" id="UP000663823">
    <property type="component" value="Unassembled WGS sequence"/>
</dbReference>
<dbReference type="AlphaFoldDB" id="A0A819QF13"/>
<reference evidence="2" key="1">
    <citation type="submission" date="2021-02" db="EMBL/GenBank/DDBJ databases">
        <authorList>
            <person name="Nowell W R."/>
        </authorList>
    </citation>
    <scope>NUCLEOTIDE SEQUENCE</scope>
</reference>
<evidence type="ECO:0000256" key="1">
    <source>
        <dbReference type="SAM" id="MobiDB-lite"/>
    </source>
</evidence>
<evidence type="ECO:0000313" key="2">
    <source>
        <dbReference type="EMBL" id="CAF4030272.1"/>
    </source>
</evidence>
<organism evidence="2 3">
    <name type="scientific">Rotaria sordida</name>
    <dbReference type="NCBI Taxonomy" id="392033"/>
    <lineage>
        <taxon>Eukaryota</taxon>
        <taxon>Metazoa</taxon>
        <taxon>Spiralia</taxon>
        <taxon>Gnathifera</taxon>
        <taxon>Rotifera</taxon>
        <taxon>Eurotatoria</taxon>
        <taxon>Bdelloidea</taxon>
        <taxon>Philodinida</taxon>
        <taxon>Philodinidae</taxon>
        <taxon>Rotaria</taxon>
    </lineage>
</organism>
<name>A0A819QF13_9BILA</name>
<sequence>MNSQSAFPFQSPMRRNRNDFEADDGFMLVENNRSKRCRNQHDQCDSDFENNQENNNNRHLDYPQQRTPYSVYNRPSSHMNQQHSSSDTHHTFLSPNHQNAHLQKLTVSNESTRYTQSRRPYSRFVSHSVSENVKEKAIANDLIKHFKE</sequence>
<gene>
    <name evidence="2" type="ORF">OTI717_LOCUS30603</name>
</gene>